<dbReference type="SUPFAM" id="SSF52317">
    <property type="entry name" value="Class I glutamine amidotransferase-like"/>
    <property type="match status" value="1"/>
</dbReference>
<gene>
    <name evidence="2" type="ORF">HA039_31315</name>
</gene>
<dbReference type="Pfam" id="PF06283">
    <property type="entry name" value="ThuA"/>
    <property type="match status" value="1"/>
</dbReference>
<dbReference type="Gene3D" id="3.40.50.880">
    <property type="match status" value="1"/>
</dbReference>
<dbReference type="PANTHER" id="PTHR40469">
    <property type="entry name" value="SECRETED GLYCOSYL HYDROLASE"/>
    <property type="match status" value="1"/>
</dbReference>
<evidence type="ECO:0000313" key="3">
    <source>
        <dbReference type="Proteomes" id="UP000501179"/>
    </source>
</evidence>
<accession>A0A6G9HAJ9</accession>
<dbReference type="AlphaFoldDB" id="A0A6G9HAJ9"/>
<dbReference type="InterPro" id="IPR029062">
    <property type="entry name" value="Class_I_gatase-like"/>
</dbReference>
<dbReference type="KEGG" id="slia:HA039_31315"/>
<evidence type="ECO:0000259" key="1">
    <source>
        <dbReference type="Pfam" id="PF06283"/>
    </source>
</evidence>
<protein>
    <submittedName>
        <fullName evidence="2">ThuA domain-containing protein</fullName>
    </submittedName>
</protein>
<proteinExistence type="predicted"/>
<keyword evidence="3" id="KW-1185">Reference proteome</keyword>
<feature type="domain" description="ThuA-like" evidence="1">
    <location>
        <begin position="2"/>
        <end position="209"/>
    </location>
</feature>
<name>A0A6G9HAJ9_9ACTN</name>
<reference evidence="2 3" key="1">
    <citation type="submission" date="2020-03" db="EMBL/GenBank/DDBJ databases">
        <title>A novel species.</title>
        <authorList>
            <person name="Gao J."/>
        </authorList>
    </citation>
    <scope>NUCLEOTIDE SEQUENCE [LARGE SCALE GENOMIC DNA]</scope>
    <source>
        <strain evidence="2 3">QMT-12</strain>
    </source>
</reference>
<organism evidence="2 3">
    <name type="scientific">Streptomyces liangshanensis</name>
    <dbReference type="NCBI Taxonomy" id="2717324"/>
    <lineage>
        <taxon>Bacteria</taxon>
        <taxon>Bacillati</taxon>
        <taxon>Actinomycetota</taxon>
        <taxon>Actinomycetes</taxon>
        <taxon>Kitasatosporales</taxon>
        <taxon>Streptomycetaceae</taxon>
        <taxon>Streptomyces</taxon>
    </lineage>
</organism>
<sequence>MVVRGGWEGHDPVAITDLFLPFLRQRGFDVRVSDSLDVYADAELLAATDLVVQCWSMGDITPEQSAGLASAVRAGTGLAGWHGGIVDSFRGDVAYTLLTGGQFLMHPDGFSDHTVTLAEDRADHPVIAGLNDFQVHTEKYWLATDPDIDVLATTVFEAAEDRPRAVTMPAVWTRTAGAGRVFVSTIGHKADDFDVPEVRALTERGLLWASR</sequence>
<evidence type="ECO:0000313" key="2">
    <source>
        <dbReference type="EMBL" id="QIQ07269.1"/>
    </source>
</evidence>
<dbReference type="InterPro" id="IPR029010">
    <property type="entry name" value="ThuA-like"/>
</dbReference>
<dbReference type="Proteomes" id="UP000501179">
    <property type="component" value="Chromosome"/>
</dbReference>
<dbReference type="PANTHER" id="PTHR40469:SF2">
    <property type="entry name" value="GALACTOSE-BINDING DOMAIN-LIKE SUPERFAMILY PROTEIN"/>
    <property type="match status" value="1"/>
</dbReference>
<dbReference type="EMBL" id="CP050177">
    <property type="protein sequence ID" value="QIQ07269.1"/>
    <property type="molecule type" value="Genomic_DNA"/>
</dbReference>